<dbReference type="InterPro" id="IPR027256">
    <property type="entry name" value="P-typ_ATPase_IB"/>
</dbReference>
<evidence type="ECO:0000256" key="2">
    <source>
        <dbReference type="ARBA" id="ARBA00006024"/>
    </source>
</evidence>
<dbReference type="NCBIfam" id="TIGR01511">
    <property type="entry name" value="ATPase-IB1_Cu"/>
    <property type="match status" value="1"/>
</dbReference>
<dbReference type="FunCoup" id="A0A146G770">
    <property type="interactions" value="334"/>
</dbReference>
<accession>A0A146G770</accession>
<dbReference type="InterPro" id="IPR036412">
    <property type="entry name" value="HAD-like_sf"/>
</dbReference>
<keyword evidence="7 11" id="KW-0067">ATP-binding</keyword>
<feature type="transmembrane region" description="Helical" evidence="11">
    <location>
        <begin position="180"/>
        <end position="199"/>
    </location>
</feature>
<keyword evidence="9 11" id="KW-1133">Transmembrane helix</keyword>
<keyword evidence="8" id="KW-1278">Translocase</keyword>
<protein>
    <submittedName>
        <fullName evidence="14">Cu+-exporting ATPase</fullName>
    </submittedName>
</protein>
<comment type="similarity">
    <text evidence="2 11">Belongs to the cation transport ATPase (P-type) (TC 3.A.3) family. Type IB subfamily.</text>
</comment>
<comment type="subcellular location">
    <subcellularLocation>
        <location evidence="1">Cell membrane</location>
        <topology evidence="1">Multi-pass membrane protein</topology>
    </subcellularLocation>
</comment>
<evidence type="ECO:0000256" key="4">
    <source>
        <dbReference type="ARBA" id="ARBA00022692"/>
    </source>
</evidence>
<reference evidence="15" key="1">
    <citation type="journal article" date="2017" name="Genome Announc.">
        <title>Draft Genome Sequence of Terrimicrobium sacchariphilum NM-5T, a Facultative Anaerobic Soil Bacterium of the Class Spartobacteria.</title>
        <authorList>
            <person name="Qiu Y.L."/>
            <person name="Tourlousse D.M."/>
            <person name="Matsuura N."/>
            <person name="Ohashi A."/>
            <person name="Sekiguchi Y."/>
        </authorList>
    </citation>
    <scope>NUCLEOTIDE SEQUENCE [LARGE SCALE GENOMIC DNA]</scope>
    <source>
        <strain evidence="15">NM-5</strain>
    </source>
</reference>
<dbReference type="InterPro" id="IPR059000">
    <property type="entry name" value="ATPase_P-type_domA"/>
</dbReference>
<evidence type="ECO:0000256" key="8">
    <source>
        <dbReference type="ARBA" id="ARBA00022967"/>
    </source>
</evidence>
<proteinExistence type="inferred from homology"/>
<dbReference type="GO" id="GO:0043682">
    <property type="term" value="F:P-type divalent copper transporter activity"/>
    <property type="evidence" value="ECO:0007669"/>
    <property type="project" value="TreeGrafter"/>
</dbReference>
<dbReference type="GO" id="GO:0005524">
    <property type="term" value="F:ATP binding"/>
    <property type="evidence" value="ECO:0007669"/>
    <property type="project" value="UniProtKB-UniRule"/>
</dbReference>
<dbReference type="Pfam" id="PF19335">
    <property type="entry name" value="HMBD"/>
    <property type="match status" value="2"/>
</dbReference>
<organism evidence="14 15">
    <name type="scientific">Terrimicrobium sacchariphilum</name>
    <dbReference type="NCBI Taxonomy" id="690879"/>
    <lineage>
        <taxon>Bacteria</taxon>
        <taxon>Pseudomonadati</taxon>
        <taxon>Verrucomicrobiota</taxon>
        <taxon>Terrimicrobiia</taxon>
        <taxon>Terrimicrobiales</taxon>
        <taxon>Terrimicrobiaceae</taxon>
        <taxon>Terrimicrobium</taxon>
    </lineage>
</organism>
<name>A0A146G770_TERSA</name>
<keyword evidence="15" id="KW-1185">Reference proteome</keyword>
<feature type="transmembrane region" description="Helical" evidence="11">
    <location>
        <begin position="142"/>
        <end position="168"/>
    </location>
</feature>
<dbReference type="Pfam" id="PF00122">
    <property type="entry name" value="E1-E2_ATPase"/>
    <property type="match status" value="1"/>
</dbReference>
<feature type="transmembrane region" description="Helical" evidence="11">
    <location>
        <begin position="361"/>
        <end position="384"/>
    </location>
</feature>
<feature type="domain" description="Heavy metal binding" evidence="13">
    <location>
        <begin position="1"/>
        <end position="21"/>
    </location>
</feature>
<dbReference type="SFLD" id="SFLDG00002">
    <property type="entry name" value="C1.7:_P-type_atpase_like"/>
    <property type="match status" value="1"/>
</dbReference>
<dbReference type="Gene3D" id="2.70.150.10">
    <property type="entry name" value="Calcium-transporting ATPase, cytoplasmic transduction domain A"/>
    <property type="match status" value="1"/>
</dbReference>
<dbReference type="EMBL" id="BDCO01000002">
    <property type="protein sequence ID" value="GAT33203.1"/>
    <property type="molecule type" value="Genomic_DNA"/>
</dbReference>
<gene>
    <name evidence="14" type="ORF">TSACC_21613</name>
</gene>
<dbReference type="PROSITE" id="PS00154">
    <property type="entry name" value="ATPASE_E1_E2"/>
    <property type="match status" value="1"/>
</dbReference>
<keyword evidence="3 11" id="KW-1003">Cell membrane</keyword>
<dbReference type="CDD" id="cd02094">
    <property type="entry name" value="P-type_ATPase_Cu-like"/>
    <property type="match status" value="1"/>
</dbReference>
<dbReference type="NCBIfam" id="TIGR01525">
    <property type="entry name" value="ATPase-IB_hvy"/>
    <property type="match status" value="1"/>
</dbReference>
<feature type="transmembrane region" description="Helical" evidence="11">
    <location>
        <begin position="111"/>
        <end position="130"/>
    </location>
</feature>
<dbReference type="PANTHER" id="PTHR43520:SF8">
    <property type="entry name" value="P-TYPE CU(+) TRANSPORTER"/>
    <property type="match status" value="1"/>
</dbReference>
<dbReference type="InterPro" id="IPR044492">
    <property type="entry name" value="P_typ_ATPase_HD_dom"/>
</dbReference>
<evidence type="ECO:0000313" key="14">
    <source>
        <dbReference type="EMBL" id="GAT33203.1"/>
    </source>
</evidence>
<keyword evidence="10 11" id="KW-0472">Membrane</keyword>
<dbReference type="STRING" id="690879.TSACC_21613"/>
<dbReference type="GO" id="GO:0055070">
    <property type="term" value="P:copper ion homeostasis"/>
    <property type="evidence" value="ECO:0007669"/>
    <property type="project" value="TreeGrafter"/>
</dbReference>
<evidence type="ECO:0000259" key="13">
    <source>
        <dbReference type="Pfam" id="PF19335"/>
    </source>
</evidence>
<evidence type="ECO:0000256" key="5">
    <source>
        <dbReference type="ARBA" id="ARBA00022723"/>
    </source>
</evidence>
<evidence type="ECO:0000256" key="7">
    <source>
        <dbReference type="ARBA" id="ARBA00022840"/>
    </source>
</evidence>
<evidence type="ECO:0000256" key="9">
    <source>
        <dbReference type="ARBA" id="ARBA00022989"/>
    </source>
</evidence>
<dbReference type="Proteomes" id="UP000076023">
    <property type="component" value="Unassembled WGS sequence"/>
</dbReference>
<feature type="transmembrane region" description="Helical" evidence="11">
    <location>
        <begin position="703"/>
        <end position="725"/>
    </location>
</feature>
<dbReference type="NCBIfam" id="TIGR01494">
    <property type="entry name" value="ATPase_P-type"/>
    <property type="match status" value="1"/>
</dbReference>
<feature type="domain" description="P-type ATPase A" evidence="12">
    <location>
        <begin position="216"/>
        <end position="316"/>
    </location>
</feature>
<evidence type="ECO:0000256" key="1">
    <source>
        <dbReference type="ARBA" id="ARBA00004651"/>
    </source>
</evidence>
<comment type="caution">
    <text evidence="14">The sequence shown here is derived from an EMBL/GenBank/DDBJ whole genome shotgun (WGS) entry which is preliminary data.</text>
</comment>
<dbReference type="FunFam" id="2.70.150.10:FF:000020">
    <property type="entry name" value="Copper-exporting P-type ATPase A"/>
    <property type="match status" value="1"/>
</dbReference>
<dbReference type="GO" id="GO:0060003">
    <property type="term" value="P:copper ion export"/>
    <property type="evidence" value="ECO:0007669"/>
    <property type="project" value="UniProtKB-ARBA"/>
</dbReference>
<evidence type="ECO:0000256" key="10">
    <source>
        <dbReference type="ARBA" id="ARBA00023136"/>
    </source>
</evidence>
<keyword evidence="4 11" id="KW-0812">Transmembrane</keyword>
<dbReference type="InterPro" id="IPR023298">
    <property type="entry name" value="ATPase_P-typ_TM_dom_sf"/>
</dbReference>
<feature type="transmembrane region" description="Helical" evidence="11">
    <location>
        <begin position="333"/>
        <end position="355"/>
    </location>
</feature>
<dbReference type="SUPFAM" id="SSF81653">
    <property type="entry name" value="Calcium ATPase, transduction domain A"/>
    <property type="match status" value="1"/>
</dbReference>
<dbReference type="Gene3D" id="3.40.1110.10">
    <property type="entry name" value="Calcium-transporting ATPase, cytoplasmic domain N"/>
    <property type="match status" value="1"/>
</dbReference>
<dbReference type="SUPFAM" id="SSF56784">
    <property type="entry name" value="HAD-like"/>
    <property type="match status" value="1"/>
</dbReference>
<dbReference type="InterPro" id="IPR001757">
    <property type="entry name" value="P_typ_ATPase"/>
</dbReference>
<evidence type="ECO:0000256" key="3">
    <source>
        <dbReference type="ARBA" id="ARBA00022475"/>
    </source>
</evidence>
<dbReference type="InterPro" id="IPR018303">
    <property type="entry name" value="ATPase_P-typ_P_site"/>
</dbReference>
<evidence type="ECO:0000256" key="11">
    <source>
        <dbReference type="RuleBase" id="RU362081"/>
    </source>
</evidence>
<dbReference type="InParanoid" id="A0A146G770"/>
<dbReference type="PRINTS" id="PR00119">
    <property type="entry name" value="CATATPASE"/>
</dbReference>
<dbReference type="SFLD" id="SFLDF00027">
    <property type="entry name" value="p-type_atpase"/>
    <property type="match status" value="1"/>
</dbReference>
<dbReference type="InterPro" id="IPR023299">
    <property type="entry name" value="ATPase_P-typ_cyto_dom_N"/>
</dbReference>
<feature type="domain" description="Heavy metal binding" evidence="13">
    <location>
        <begin position="35"/>
        <end position="61"/>
    </location>
</feature>
<dbReference type="AlphaFoldDB" id="A0A146G770"/>
<dbReference type="GO" id="GO:0016887">
    <property type="term" value="F:ATP hydrolysis activity"/>
    <property type="evidence" value="ECO:0007669"/>
    <property type="project" value="InterPro"/>
</dbReference>
<dbReference type="PRINTS" id="PR00943">
    <property type="entry name" value="CUATPASE"/>
</dbReference>
<dbReference type="GO" id="GO:0005886">
    <property type="term" value="C:plasma membrane"/>
    <property type="evidence" value="ECO:0007669"/>
    <property type="project" value="UniProtKB-SubCell"/>
</dbReference>
<keyword evidence="5 11" id="KW-0479">Metal-binding</keyword>
<dbReference type="InterPro" id="IPR023214">
    <property type="entry name" value="HAD_sf"/>
</dbReference>
<dbReference type="GO" id="GO:0005507">
    <property type="term" value="F:copper ion binding"/>
    <property type="evidence" value="ECO:0007669"/>
    <property type="project" value="TreeGrafter"/>
</dbReference>
<keyword evidence="6 11" id="KW-0547">Nucleotide-binding</keyword>
<dbReference type="SUPFAM" id="SSF81665">
    <property type="entry name" value="Calcium ATPase, transmembrane domain M"/>
    <property type="match status" value="1"/>
</dbReference>
<dbReference type="Gene3D" id="3.40.50.1000">
    <property type="entry name" value="HAD superfamily/HAD-like"/>
    <property type="match status" value="1"/>
</dbReference>
<evidence type="ECO:0000313" key="15">
    <source>
        <dbReference type="Proteomes" id="UP000076023"/>
    </source>
</evidence>
<dbReference type="PANTHER" id="PTHR43520">
    <property type="entry name" value="ATP7, ISOFORM B"/>
    <property type="match status" value="1"/>
</dbReference>
<feature type="transmembrane region" description="Helical" evidence="11">
    <location>
        <begin position="80"/>
        <end position="99"/>
    </location>
</feature>
<evidence type="ECO:0000256" key="6">
    <source>
        <dbReference type="ARBA" id="ARBA00022741"/>
    </source>
</evidence>
<dbReference type="InterPro" id="IPR045800">
    <property type="entry name" value="HMBD"/>
</dbReference>
<dbReference type="SFLD" id="SFLDS00003">
    <property type="entry name" value="Haloacid_Dehalogenase"/>
    <property type="match status" value="1"/>
</dbReference>
<feature type="transmembrane region" description="Helical" evidence="11">
    <location>
        <begin position="678"/>
        <end position="697"/>
    </location>
</feature>
<dbReference type="InterPro" id="IPR008250">
    <property type="entry name" value="ATPase_P-typ_transduc_dom_A_sf"/>
</dbReference>
<sequence length="732" mass="76214">MCPGVESDKPGACPKCGMALERNLAVPLPGAKAGYTCPMHPEVHSDTPGSCPICGMALEPVAASAAEEEDPELRDMRRRFWFGLPLAAIVFLLAMSEHIPGFHPLSGTVSAWVQFILSTPVVLWCGWPFFERGARSLVSRHFNMFTLIALGTGAAWIFSVASLLLPGLLPGHAGHGGAPIVYFEAAAVIIILVLLGQVLELRARAGTGEAIRALLKLAPKTAHRVTEEGEEDIDLSLVHAGDRLRVRPGESVPVDGVVLEGSSSVDESMITGESLPVEKSAGASVTGGTINGSGSLLMEAKHVGNETVLARIVQMVAEAQRSRAPIQRLADQVAGWFVPAVLAVSAVTFLVWWLLGPAPALAFAVVNAVAVLIIACPCALGLATPMSIMVAVGRGAGMGVLIKDAEALETLSKVDYLVLDKTGTITEGKPAVVAVRAVPGQSEEDVLKLAAILEGRSEHPLGRAVVDAARSRKLIIGEPEDFSAITGGGVKGRWNSQEVAVGSREFMESVGAKFDATLDPEAASLRKTGSTVVWVALGDQILGFLAIADQVKATSAEAIARLHELGLKIVMLTGDHADTASHIAGQVRIDTVIAEVTPEKKRDAISKLQAEGHRVAMAGDGVNDAPGLAAADVGIAMGTGADVAIASAGITLVKGDLLGIVNAISLSKATLSNIRQNLAFAFLYNTLGVPIAAGVLYPVFGLLLSPIVASAAMSLSSVSVITNALRLRRVKL</sequence>
<evidence type="ECO:0000259" key="12">
    <source>
        <dbReference type="Pfam" id="PF00122"/>
    </source>
</evidence>
<dbReference type="Pfam" id="PF00702">
    <property type="entry name" value="Hydrolase"/>
    <property type="match status" value="1"/>
</dbReference>